<accession>A0ABV5G2K0</accession>
<keyword evidence="2" id="KW-1185">Reference proteome</keyword>
<sequence length="64" mass="7160">MASSMRRISSLGRVDSRISRTASRTIFWSSFRPVVLTNDFMTSPVNRGCSLLSRGPHGCRPWSS</sequence>
<evidence type="ECO:0000313" key="1">
    <source>
        <dbReference type="EMBL" id="MFB9073154.1"/>
    </source>
</evidence>
<proteinExistence type="predicted"/>
<name>A0ABV5G2K0_9MICC</name>
<dbReference type="EMBL" id="JBHMFI010000001">
    <property type="protein sequence ID" value="MFB9073154.1"/>
    <property type="molecule type" value="Genomic_DNA"/>
</dbReference>
<reference evidence="1 2" key="1">
    <citation type="submission" date="2024-09" db="EMBL/GenBank/DDBJ databases">
        <authorList>
            <person name="Sun Q."/>
            <person name="Mori K."/>
        </authorList>
    </citation>
    <scope>NUCLEOTIDE SEQUENCE [LARGE SCALE GENOMIC DNA]</scope>
    <source>
        <strain evidence="1 2">CCM 7609</strain>
    </source>
</reference>
<gene>
    <name evidence="1" type="ORF">ACFFX0_18890</name>
</gene>
<evidence type="ECO:0000313" key="2">
    <source>
        <dbReference type="Proteomes" id="UP001589575"/>
    </source>
</evidence>
<dbReference type="Proteomes" id="UP001589575">
    <property type="component" value="Unassembled WGS sequence"/>
</dbReference>
<organism evidence="1 2">
    <name type="scientific">Citricoccus parietis</name>
    <dbReference type="NCBI Taxonomy" id="592307"/>
    <lineage>
        <taxon>Bacteria</taxon>
        <taxon>Bacillati</taxon>
        <taxon>Actinomycetota</taxon>
        <taxon>Actinomycetes</taxon>
        <taxon>Micrococcales</taxon>
        <taxon>Micrococcaceae</taxon>
        <taxon>Citricoccus</taxon>
    </lineage>
</organism>
<comment type="caution">
    <text evidence="1">The sequence shown here is derived from an EMBL/GenBank/DDBJ whole genome shotgun (WGS) entry which is preliminary data.</text>
</comment>
<protein>
    <submittedName>
        <fullName evidence="1">Uncharacterized protein</fullName>
    </submittedName>
</protein>